<feature type="signal peptide" evidence="1">
    <location>
        <begin position="1"/>
        <end position="24"/>
    </location>
</feature>
<feature type="chain" id="PRO_5012645789" evidence="1">
    <location>
        <begin position="25"/>
        <end position="157"/>
    </location>
</feature>
<evidence type="ECO:0000313" key="2">
    <source>
        <dbReference type="EMBL" id="SBV93295.1"/>
    </source>
</evidence>
<gene>
    <name evidence="2" type="ORF">KL86DYS1_10830</name>
</gene>
<proteinExistence type="predicted"/>
<dbReference type="AlphaFoldDB" id="A0A212J285"/>
<evidence type="ECO:0000256" key="1">
    <source>
        <dbReference type="SAM" id="SignalP"/>
    </source>
</evidence>
<name>A0A212J285_9BACT</name>
<protein>
    <submittedName>
        <fullName evidence="2">Uncharacterized protein</fullName>
    </submittedName>
</protein>
<organism evidence="2">
    <name type="scientific">uncultured Dysgonomonas sp</name>
    <dbReference type="NCBI Taxonomy" id="206096"/>
    <lineage>
        <taxon>Bacteria</taxon>
        <taxon>Pseudomonadati</taxon>
        <taxon>Bacteroidota</taxon>
        <taxon>Bacteroidia</taxon>
        <taxon>Bacteroidales</taxon>
        <taxon>Dysgonomonadaceae</taxon>
        <taxon>Dysgonomonas</taxon>
        <taxon>environmental samples</taxon>
    </lineage>
</organism>
<accession>A0A212J285</accession>
<sequence>MKPLKALFFISLLLIICISCNKHASIEGLIYYPSDYVPAMNVCLKNIETGSTITLLTGESEEGETVKYKFDNVLPGKYIVYAIPQDDIDGESAGGYTYAVPCGLDITCTDHNFIQLDIEGGAVLTGIDIADWYDEDIRYNAENLGKYNNRNLFNIEV</sequence>
<keyword evidence="1" id="KW-0732">Signal</keyword>
<reference evidence="2" key="1">
    <citation type="submission" date="2016-04" db="EMBL/GenBank/DDBJ databases">
        <authorList>
            <person name="Evans L.H."/>
            <person name="Alamgir A."/>
            <person name="Owens N."/>
            <person name="Weber N.D."/>
            <person name="Virtaneva K."/>
            <person name="Barbian K."/>
            <person name="Babar A."/>
            <person name="Rosenke K."/>
        </authorList>
    </citation>
    <scope>NUCLEOTIDE SEQUENCE</scope>
    <source>
        <strain evidence="2">86-1</strain>
    </source>
</reference>
<dbReference type="EMBL" id="FLUM01000001">
    <property type="protein sequence ID" value="SBV93295.1"/>
    <property type="molecule type" value="Genomic_DNA"/>
</dbReference>
<dbReference type="RefSeq" id="WP_296938714.1">
    <property type="nucleotide sequence ID" value="NZ_LT599032.1"/>
</dbReference>